<dbReference type="Gene3D" id="1.10.260.40">
    <property type="entry name" value="lambda repressor-like DNA-binding domains"/>
    <property type="match status" value="1"/>
</dbReference>
<dbReference type="AlphaFoldDB" id="A0A7X6AVS9"/>
<dbReference type="Proteomes" id="UP000536624">
    <property type="component" value="Unassembled WGS sequence"/>
</dbReference>
<dbReference type="CDD" id="cd00093">
    <property type="entry name" value="HTH_XRE"/>
    <property type="match status" value="1"/>
</dbReference>
<dbReference type="InterPro" id="IPR043917">
    <property type="entry name" value="DUF5753"/>
</dbReference>
<dbReference type="EMBL" id="JAALLH010000001">
    <property type="protein sequence ID" value="NIY64659.1"/>
    <property type="molecule type" value="Genomic_DNA"/>
</dbReference>
<reference evidence="2 3" key="1">
    <citation type="submission" date="2020-02" db="EMBL/GenBank/DDBJ databases">
        <title>Streptomyces malaysiensis DSM14702 (JHCC583434, PFL_A843) Genome sequencing and assembly.</title>
        <authorList>
            <person name="Samborskyy M."/>
        </authorList>
    </citation>
    <scope>NUCLEOTIDE SEQUENCE [LARGE SCALE GENOMIC DNA]</scope>
    <source>
        <strain evidence="2 3">DSM 14702</strain>
    </source>
</reference>
<evidence type="ECO:0000259" key="1">
    <source>
        <dbReference type="PROSITE" id="PS50943"/>
    </source>
</evidence>
<evidence type="ECO:0000313" key="2">
    <source>
        <dbReference type="EMBL" id="NIY64659.1"/>
    </source>
</evidence>
<evidence type="ECO:0000313" key="3">
    <source>
        <dbReference type="Proteomes" id="UP000536624"/>
    </source>
</evidence>
<dbReference type="InterPro" id="IPR010982">
    <property type="entry name" value="Lambda_DNA-bd_dom_sf"/>
</dbReference>
<dbReference type="InterPro" id="IPR001387">
    <property type="entry name" value="Cro/C1-type_HTH"/>
</dbReference>
<feature type="domain" description="HTH cro/C1-type" evidence="1">
    <location>
        <begin position="1"/>
        <end position="54"/>
    </location>
</feature>
<comment type="caution">
    <text evidence="2">The sequence shown here is derived from an EMBL/GenBank/DDBJ whole genome shotgun (WGS) entry which is preliminary data.</text>
</comment>
<dbReference type="Pfam" id="PF19054">
    <property type="entry name" value="DUF5753"/>
    <property type="match status" value="1"/>
</dbReference>
<dbReference type="PROSITE" id="PS50943">
    <property type="entry name" value="HTH_CROC1"/>
    <property type="match status" value="1"/>
</dbReference>
<organism evidence="2 3">
    <name type="scientific">Streptomyces malaysiensis</name>
    <dbReference type="NCBI Taxonomy" id="92644"/>
    <lineage>
        <taxon>Bacteria</taxon>
        <taxon>Bacillati</taxon>
        <taxon>Actinomycetota</taxon>
        <taxon>Actinomycetes</taxon>
        <taxon>Kitasatosporales</taxon>
        <taxon>Streptomycetaceae</taxon>
        <taxon>Streptomyces</taxon>
        <taxon>Streptomyces violaceusniger group</taxon>
    </lineage>
</organism>
<accession>A0A7X6AVS9</accession>
<dbReference type="Pfam" id="PF13560">
    <property type="entry name" value="HTH_31"/>
    <property type="match status" value="1"/>
</dbReference>
<proteinExistence type="predicted"/>
<dbReference type="SMART" id="SM00530">
    <property type="entry name" value="HTH_XRE"/>
    <property type="match status" value="1"/>
</dbReference>
<sequence length="253" mass="28161">MKLFRERAGLTQADLGTRIGYSPDQVASVECGRRIPKPELVDKADEALDAGGVLKAMKEELAHARYPAFFRDAARIEAEAVEVHSYDAQVINGLLQTEDYARAVLAMRRPLLDEEIVEQRVAARMERQAILSARPAPILGFVIEESVLRRPFGGKETLRGQLEQLLLVGQKRNVEVQVMPTDREDHAGADGPFILMTPKGSEQLAYLEGQGRSALLTEREEVRPIAARYGIIRAQALTPRESSFFIEKLLGEL</sequence>
<name>A0A7X6AVS9_STRMQ</name>
<gene>
    <name evidence="2" type="ORF">SMALB_2629</name>
</gene>
<dbReference type="GO" id="GO:0003677">
    <property type="term" value="F:DNA binding"/>
    <property type="evidence" value="ECO:0007669"/>
    <property type="project" value="InterPro"/>
</dbReference>
<dbReference type="SUPFAM" id="SSF47413">
    <property type="entry name" value="lambda repressor-like DNA-binding domains"/>
    <property type="match status" value="1"/>
</dbReference>
<protein>
    <submittedName>
        <fullName evidence="2">XRE family transcriptional regulator</fullName>
    </submittedName>
</protein>